<evidence type="ECO:0000256" key="1">
    <source>
        <dbReference type="SAM" id="MobiDB-lite"/>
    </source>
</evidence>
<reference evidence="2 3" key="1">
    <citation type="submission" date="2017-06" db="EMBL/GenBank/DDBJ databases">
        <title>Ant-infecting Ophiocordyceps genomes reveal a high diversity of potential behavioral manipulation genes and a possible major role for enterotoxins.</title>
        <authorList>
            <person name="De Bekker C."/>
            <person name="Evans H.C."/>
            <person name="Brachmann A."/>
            <person name="Hughes D.P."/>
        </authorList>
    </citation>
    <scope>NUCLEOTIDE SEQUENCE [LARGE SCALE GENOMIC DNA]</scope>
    <source>
        <strain evidence="2 3">1348a</strain>
    </source>
</reference>
<dbReference type="EMBL" id="NJEU01000320">
    <property type="protein sequence ID" value="PHH76393.1"/>
    <property type="molecule type" value="Genomic_DNA"/>
</dbReference>
<protein>
    <submittedName>
        <fullName evidence="2">Uncharacterized protein</fullName>
    </submittedName>
</protein>
<accession>A0A2C5Z944</accession>
<name>A0A2C5Z944_9HYPO</name>
<evidence type="ECO:0000313" key="2">
    <source>
        <dbReference type="EMBL" id="PHH76393.1"/>
    </source>
</evidence>
<dbReference type="AlphaFoldDB" id="A0A2C5Z944"/>
<feature type="region of interest" description="Disordered" evidence="1">
    <location>
        <begin position="97"/>
        <end position="150"/>
    </location>
</feature>
<dbReference type="Proteomes" id="UP000224854">
    <property type="component" value="Unassembled WGS sequence"/>
</dbReference>
<sequence length="340" mass="36362">MAPPSLLAPGHGPSLLLYVEKEERKRGGIRGGAGRGARPPYASARARPFTVPPALDTGRHETLAPAANLLPLDSPNGQAGARRDRRRWWPCAGSVVSRRMSSGRGPHDPANHASENESKHAMPFLSPRWHHAPDGAATRPSPRLPTVGETTKTVQDSCLLARHSCRPMEPDSPGHEAQPVCPPLRWPPAARLFASEMAATAAKIGGRNWRALRHTCTASLRASGPDTDLAKLLLQQSVAFLSISRALLVASCCFRALESSSWPVLHGLVVAASFCLSARRLADTTSGAILSRASDNYASSPAALAVPTLYLLSTQYRVPTLHTCYHVGSTWLPWGTVSTG</sequence>
<proteinExistence type="predicted"/>
<feature type="region of interest" description="Disordered" evidence="1">
    <location>
        <begin position="24"/>
        <end position="51"/>
    </location>
</feature>
<keyword evidence="3" id="KW-1185">Reference proteome</keyword>
<feature type="compositionally biased region" description="Low complexity" evidence="1">
    <location>
        <begin position="36"/>
        <end position="48"/>
    </location>
</feature>
<feature type="compositionally biased region" description="Basic and acidic residues" evidence="1">
    <location>
        <begin position="105"/>
        <end position="120"/>
    </location>
</feature>
<evidence type="ECO:0000313" key="3">
    <source>
        <dbReference type="Proteomes" id="UP000224854"/>
    </source>
</evidence>
<organism evidence="2 3">
    <name type="scientific">Ophiocordyceps australis</name>
    <dbReference type="NCBI Taxonomy" id="1399860"/>
    <lineage>
        <taxon>Eukaryota</taxon>
        <taxon>Fungi</taxon>
        <taxon>Dikarya</taxon>
        <taxon>Ascomycota</taxon>
        <taxon>Pezizomycotina</taxon>
        <taxon>Sordariomycetes</taxon>
        <taxon>Hypocreomycetidae</taxon>
        <taxon>Hypocreales</taxon>
        <taxon>Ophiocordycipitaceae</taxon>
        <taxon>Ophiocordyceps</taxon>
    </lineage>
</organism>
<gene>
    <name evidence="2" type="ORF">CDD82_4027</name>
</gene>
<comment type="caution">
    <text evidence="2">The sequence shown here is derived from an EMBL/GenBank/DDBJ whole genome shotgun (WGS) entry which is preliminary data.</text>
</comment>